<organism evidence="7 8">
    <name type="scientific">Perkinsus chesapeaki</name>
    <name type="common">Clam parasite</name>
    <name type="synonym">Perkinsus andrewsi</name>
    <dbReference type="NCBI Taxonomy" id="330153"/>
    <lineage>
        <taxon>Eukaryota</taxon>
        <taxon>Sar</taxon>
        <taxon>Alveolata</taxon>
        <taxon>Perkinsozoa</taxon>
        <taxon>Perkinsea</taxon>
        <taxon>Perkinsida</taxon>
        <taxon>Perkinsidae</taxon>
        <taxon>Perkinsus</taxon>
    </lineage>
</organism>
<name>A0A7J6KNS3_PERCH</name>
<evidence type="ECO:0000256" key="2">
    <source>
        <dbReference type="ARBA" id="ARBA00022692"/>
    </source>
</evidence>
<keyword evidence="4 5" id="KW-0472">Membrane</keyword>
<evidence type="ECO:0000313" key="7">
    <source>
        <dbReference type="EMBL" id="KAF4648221.1"/>
    </source>
</evidence>
<protein>
    <submittedName>
        <fullName evidence="7">Uncharacterized protein</fullName>
    </submittedName>
</protein>
<feature type="transmembrane region" description="Helical" evidence="5">
    <location>
        <begin position="108"/>
        <end position="127"/>
    </location>
</feature>
<dbReference type="AlphaFoldDB" id="A0A7J6KNS3"/>
<feature type="non-terminal residue" evidence="7">
    <location>
        <position position="159"/>
    </location>
</feature>
<dbReference type="GO" id="GO:0015165">
    <property type="term" value="F:pyrimidine nucleotide-sugar transmembrane transporter activity"/>
    <property type="evidence" value="ECO:0007669"/>
    <property type="project" value="InterPro"/>
</dbReference>
<dbReference type="Proteomes" id="UP000591131">
    <property type="component" value="Unassembled WGS sequence"/>
</dbReference>
<feature type="signal peptide" evidence="6">
    <location>
        <begin position="1"/>
        <end position="24"/>
    </location>
</feature>
<dbReference type="Pfam" id="PF04142">
    <property type="entry name" value="Nuc_sug_transp"/>
    <property type="match status" value="1"/>
</dbReference>
<evidence type="ECO:0000256" key="5">
    <source>
        <dbReference type="SAM" id="Phobius"/>
    </source>
</evidence>
<dbReference type="EMBL" id="JAAPAO010002115">
    <property type="protein sequence ID" value="KAF4648221.1"/>
    <property type="molecule type" value="Genomic_DNA"/>
</dbReference>
<dbReference type="InterPro" id="IPR007271">
    <property type="entry name" value="Nuc_sug_transpt"/>
</dbReference>
<dbReference type="GO" id="GO:0000139">
    <property type="term" value="C:Golgi membrane"/>
    <property type="evidence" value="ECO:0007669"/>
    <property type="project" value="InterPro"/>
</dbReference>
<keyword evidence="3 5" id="KW-1133">Transmembrane helix</keyword>
<gene>
    <name evidence="7" type="ORF">FOL47_003592</name>
</gene>
<comment type="caution">
    <text evidence="7">The sequence shown here is derived from an EMBL/GenBank/DDBJ whole genome shotgun (WGS) entry which is preliminary data.</text>
</comment>
<sequence length="159" mass="17034">YTKRQVLCVAGVFVFSLLFCVAKSQQETAEVMATSAVGLIYTGVFVLSSCSGSILSEKLLKTTGGSLPVQVVHMKVCSVLIGFVAFTAHGLNHGIETGSWDPLAYWDQRTLVVVAIYVVSGWLVAYITKRLSSTTKNVTQAGSTALTYALTMVLGKNVF</sequence>
<keyword evidence="6" id="KW-0732">Signal</keyword>
<proteinExistence type="predicted"/>
<dbReference type="OrthoDB" id="453402at2759"/>
<keyword evidence="2 5" id="KW-0812">Transmembrane</keyword>
<evidence type="ECO:0000256" key="1">
    <source>
        <dbReference type="ARBA" id="ARBA00004141"/>
    </source>
</evidence>
<evidence type="ECO:0000256" key="4">
    <source>
        <dbReference type="ARBA" id="ARBA00023136"/>
    </source>
</evidence>
<feature type="transmembrane region" description="Helical" evidence="5">
    <location>
        <begin position="32"/>
        <end position="55"/>
    </location>
</feature>
<evidence type="ECO:0000313" key="8">
    <source>
        <dbReference type="Proteomes" id="UP000591131"/>
    </source>
</evidence>
<feature type="chain" id="PRO_5029765122" evidence="6">
    <location>
        <begin position="25"/>
        <end position="159"/>
    </location>
</feature>
<feature type="transmembrane region" description="Helical" evidence="5">
    <location>
        <begin position="67"/>
        <end position="88"/>
    </location>
</feature>
<keyword evidence="8" id="KW-1185">Reference proteome</keyword>
<feature type="non-terminal residue" evidence="7">
    <location>
        <position position="1"/>
    </location>
</feature>
<evidence type="ECO:0000256" key="6">
    <source>
        <dbReference type="SAM" id="SignalP"/>
    </source>
</evidence>
<comment type="subcellular location">
    <subcellularLocation>
        <location evidence="1">Membrane</location>
        <topology evidence="1">Multi-pass membrane protein</topology>
    </subcellularLocation>
</comment>
<accession>A0A7J6KNS3</accession>
<evidence type="ECO:0000256" key="3">
    <source>
        <dbReference type="ARBA" id="ARBA00022989"/>
    </source>
</evidence>
<reference evidence="7 8" key="1">
    <citation type="submission" date="2020-04" db="EMBL/GenBank/DDBJ databases">
        <title>Perkinsus chesapeaki whole genome sequence.</title>
        <authorList>
            <person name="Bogema D.R."/>
        </authorList>
    </citation>
    <scope>NUCLEOTIDE SEQUENCE [LARGE SCALE GENOMIC DNA]</scope>
    <source>
        <strain evidence="7">ATCC PRA-425</strain>
    </source>
</reference>